<evidence type="ECO:0000313" key="2">
    <source>
        <dbReference type="EMBL" id="MCL1142550.1"/>
    </source>
</evidence>
<keyword evidence="1" id="KW-0812">Transmembrane</keyword>
<dbReference type="AlphaFoldDB" id="A0A9X2CLH1"/>
<feature type="transmembrane region" description="Helical" evidence="1">
    <location>
        <begin position="5"/>
        <end position="23"/>
    </location>
</feature>
<dbReference type="Proteomes" id="UP001139333">
    <property type="component" value="Unassembled WGS sequence"/>
</dbReference>
<accession>A0A9X2CLH1</accession>
<sequence length="99" mass="10874">MNQILSLLGVIVFFSAFLVWTFYPELPSSVLGWGALIIIGIPSYLFLEWLSEVVLSSQFFKSRSSFSRIILGVPIVLILLVVALLIVGFVQQSINAIGG</sequence>
<organism evidence="2 3">
    <name type="scientific">Shewanella gaetbuli</name>
    <dbReference type="NCBI Taxonomy" id="220752"/>
    <lineage>
        <taxon>Bacteria</taxon>
        <taxon>Pseudomonadati</taxon>
        <taxon>Pseudomonadota</taxon>
        <taxon>Gammaproteobacteria</taxon>
        <taxon>Alteromonadales</taxon>
        <taxon>Shewanellaceae</taxon>
        <taxon>Shewanella</taxon>
    </lineage>
</organism>
<keyword evidence="1" id="KW-1133">Transmembrane helix</keyword>
<evidence type="ECO:0000313" key="3">
    <source>
        <dbReference type="Proteomes" id="UP001139333"/>
    </source>
</evidence>
<proteinExistence type="predicted"/>
<comment type="caution">
    <text evidence="2">The sequence shown here is derived from an EMBL/GenBank/DDBJ whole genome shotgun (WGS) entry which is preliminary data.</text>
</comment>
<protein>
    <submittedName>
        <fullName evidence="2">Uncharacterized protein</fullName>
    </submittedName>
</protein>
<keyword evidence="1" id="KW-0472">Membrane</keyword>
<gene>
    <name evidence="2" type="ORF">L2672_07600</name>
</gene>
<dbReference type="RefSeq" id="WP_248995229.1">
    <property type="nucleotide sequence ID" value="NZ_JAKIKP010000004.1"/>
</dbReference>
<feature type="transmembrane region" description="Helical" evidence="1">
    <location>
        <begin position="29"/>
        <end position="47"/>
    </location>
</feature>
<reference evidence="2" key="1">
    <citation type="submission" date="2022-01" db="EMBL/GenBank/DDBJ databases">
        <title>Whole genome-based taxonomy of the Shewanellaceae.</title>
        <authorList>
            <person name="Martin-Rodriguez A.J."/>
        </authorList>
    </citation>
    <scope>NUCLEOTIDE SEQUENCE</scope>
    <source>
        <strain evidence="2">DSM 16422</strain>
    </source>
</reference>
<evidence type="ECO:0000256" key="1">
    <source>
        <dbReference type="SAM" id="Phobius"/>
    </source>
</evidence>
<feature type="transmembrane region" description="Helical" evidence="1">
    <location>
        <begin position="68"/>
        <end position="90"/>
    </location>
</feature>
<dbReference type="EMBL" id="JAKIKP010000004">
    <property type="protein sequence ID" value="MCL1142550.1"/>
    <property type="molecule type" value="Genomic_DNA"/>
</dbReference>
<name>A0A9X2CLH1_9GAMM</name>
<keyword evidence="3" id="KW-1185">Reference proteome</keyword>